<dbReference type="Pfam" id="PF07687">
    <property type="entry name" value="M20_dimer"/>
    <property type="match status" value="1"/>
</dbReference>
<dbReference type="Pfam" id="PF01546">
    <property type="entry name" value="Peptidase_M20"/>
    <property type="match status" value="1"/>
</dbReference>
<feature type="domain" description="Peptidase M20 dimerisation" evidence="6">
    <location>
        <begin position="185"/>
        <end position="281"/>
    </location>
</feature>
<feature type="binding site" evidence="5">
    <location>
        <position position="166"/>
    </location>
    <ligand>
        <name>Mn(2+)</name>
        <dbReference type="ChEBI" id="CHEBI:29035"/>
        <label>2</label>
    </ligand>
</feature>
<dbReference type="AlphaFoldDB" id="A0A6G7B9U9"/>
<dbReference type="InterPro" id="IPR036264">
    <property type="entry name" value="Bact_exopeptidase_dim_dom"/>
</dbReference>
<protein>
    <submittedName>
        <fullName evidence="7">Amidohydrolase</fullName>
    </submittedName>
</protein>
<evidence type="ECO:0000256" key="4">
    <source>
        <dbReference type="ARBA" id="ARBA00023154"/>
    </source>
</evidence>
<keyword evidence="5" id="KW-0479">Metal-binding</keyword>
<dbReference type="NCBIfam" id="TIGR01891">
    <property type="entry name" value="amidohydrolases"/>
    <property type="match status" value="1"/>
</dbReference>
<dbReference type="Gene3D" id="3.40.630.10">
    <property type="entry name" value="Zn peptidases"/>
    <property type="match status" value="1"/>
</dbReference>
<dbReference type="GO" id="GO:0009085">
    <property type="term" value="P:lysine biosynthetic process"/>
    <property type="evidence" value="ECO:0007669"/>
    <property type="project" value="UniProtKB-KW"/>
</dbReference>
<feature type="binding site" evidence="5">
    <location>
        <position position="366"/>
    </location>
    <ligand>
        <name>Mn(2+)</name>
        <dbReference type="ChEBI" id="CHEBI:29035"/>
        <label>2</label>
    </ligand>
</feature>
<feature type="binding site" evidence="5">
    <location>
        <position position="107"/>
    </location>
    <ligand>
        <name>Mn(2+)</name>
        <dbReference type="ChEBI" id="CHEBI:29035"/>
        <label>2</label>
    </ligand>
</feature>
<dbReference type="SUPFAM" id="SSF55031">
    <property type="entry name" value="Bacterial exopeptidase dimerisation domain"/>
    <property type="match status" value="1"/>
</dbReference>
<evidence type="ECO:0000256" key="1">
    <source>
        <dbReference type="ARBA" id="ARBA00022605"/>
    </source>
</evidence>
<reference evidence="7 8" key="1">
    <citation type="submission" date="2020-02" db="EMBL/GenBank/DDBJ databases">
        <title>Complete genome sequences of six Lactobacillus iners strains isolated from the human vagina.</title>
        <authorList>
            <person name="France M.T."/>
            <person name="Rutt L."/>
            <person name="Narina S."/>
            <person name="Arbaugh S."/>
            <person name="Humphrys M.S."/>
            <person name="Ma B."/>
            <person name="Hayward M.R."/>
            <person name="Relman D."/>
            <person name="Kwon D.S."/>
            <person name="Ravel J."/>
        </authorList>
    </citation>
    <scope>NUCLEOTIDE SEQUENCE [LARGE SCALE GENOMIC DNA]</scope>
    <source>
        <strain evidence="7 8">C0210C1</strain>
    </source>
</reference>
<evidence type="ECO:0000313" key="7">
    <source>
        <dbReference type="EMBL" id="QIH24172.1"/>
    </source>
</evidence>
<dbReference type="FunFam" id="3.30.70.360:FF:000001">
    <property type="entry name" value="N-acetyldiaminopimelate deacetylase"/>
    <property type="match status" value="1"/>
</dbReference>
<dbReference type="InterPro" id="IPR011650">
    <property type="entry name" value="Peptidase_M20_dimer"/>
</dbReference>
<dbReference type="EMBL" id="CP049228">
    <property type="protein sequence ID" value="QIH24172.1"/>
    <property type="molecule type" value="Genomic_DNA"/>
</dbReference>
<keyword evidence="3" id="KW-0220">Diaminopimelate biosynthesis</keyword>
<evidence type="ECO:0000259" key="6">
    <source>
        <dbReference type="Pfam" id="PF07687"/>
    </source>
</evidence>
<name>A0A6G7B9U9_9LACO</name>
<dbReference type="PANTHER" id="PTHR11014">
    <property type="entry name" value="PEPTIDASE M20 FAMILY MEMBER"/>
    <property type="match status" value="1"/>
</dbReference>
<dbReference type="Gene3D" id="3.30.70.360">
    <property type="match status" value="1"/>
</dbReference>
<dbReference type="PIRSF" id="PIRSF005962">
    <property type="entry name" value="Pept_M20D_amidohydro"/>
    <property type="match status" value="1"/>
</dbReference>
<gene>
    <name evidence="7" type="ORF">G6Z83_05740</name>
</gene>
<evidence type="ECO:0000256" key="3">
    <source>
        <dbReference type="ARBA" id="ARBA00022915"/>
    </source>
</evidence>
<sequence>MNLQEELLNKLKEDETEIIRIRRHLHEYPEISFHEKETATYIKKYYQQLGCPIHDCGDGYGFYIDIDSNTAGPHLALRADFDALAVQENNNLSFKSKHLGVMHACGHDGHTAYLMVLAKNLWQIKDKLRGKIRIIHQPAEEISPGGAISMLKDGVLDGIDQIIGLHLMSSMPTSMIGIHKGETQTGRASFEIKLTGKGGHASMPHLSNDAIVAGAYLVTMLQTIVSRRINPFDTASVTIGSFEGVGSFNAIKENVTLKGDVRIMKESTRKLVKSQIFQLVNGLQTSFNIKASINYDDNYPVLINNEQLANEAITALTKAKLPEVSTVMDPGPQDPSEDFSYFSQNIPGLFFYVGCMAADQTNHPHHSPDFYVNENSLLIAAKAAAIITLHTLFK</sequence>
<feature type="binding site" evidence="5">
    <location>
        <position position="141"/>
    </location>
    <ligand>
        <name>Mn(2+)</name>
        <dbReference type="ChEBI" id="CHEBI:29035"/>
        <label>2</label>
    </ligand>
</feature>
<dbReference type="RefSeq" id="WP_164824082.1">
    <property type="nucleotide sequence ID" value="NZ_CP049228.1"/>
</dbReference>
<keyword evidence="2 7" id="KW-0378">Hydrolase</keyword>
<dbReference type="Proteomes" id="UP000501676">
    <property type="component" value="Chromosome"/>
</dbReference>
<proteinExistence type="predicted"/>
<dbReference type="GO" id="GO:0019877">
    <property type="term" value="P:diaminopimelate biosynthetic process"/>
    <property type="evidence" value="ECO:0007669"/>
    <property type="project" value="UniProtKB-KW"/>
</dbReference>
<dbReference type="GO" id="GO:0046872">
    <property type="term" value="F:metal ion binding"/>
    <property type="evidence" value="ECO:0007669"/>
    <property type="project" value="UniProtKB-KW"/>
</dbReference>
<accession>A0A6G7B9U9</accession>
<keyword evidence="1" id="KW-0028">Amino-acid biosynthesis</keyword>
<dbReference type="InterPro" id="IPR017439">
    <property type="entry name" value="Amidohydrolase"/>
</dbReference>
<dbReference type="GO" id="GO:0050118">
    <property type="term" value="F:N-acetyldiaminopimelate deacetylase activity"/>
    <property type="evidence" value="ECO:0007669"/>
    <property type="project" value="UniProtKB-ARBA"/>
</dbReference>
<keyword evidence="5" id="KW-0464">Manganese</keyword>
<comment type="cofactor">
    <cofactor evidence="5">
        <name>Mn(2+)</name>
        <dbReference type="ChEBI" id="CHEBI:29035"/>
    </cofactor>
    <text evidence="5">The Mn(2+) ion enhances activity.</text>
</comment>
<evidence type="ECO:0000256" key="5">
    <source>
        <dbReference type="PIRSR" id="PIRSR005962-1"/>
    </source>
</evidence>
<keyword evidence="4" id="KW-0457">Lysine biosynthesis</keyword>
<feature type="binding site" evidence="5">
    <location>
        <position position="105"/>
    </location>
    <ligand>
        <name>Mn(2+)</name>
        <dbReference type="ChEBI" id="CHEBI:29035"/>
        <label>2</label>
    </ligand>
</feature>
<organism evidence="7 8">
    <name type="scientific">Lactobacillus iners</name>
    <dbReference type="NCBI Taxonomy" id="147802"/>
    <lineage>
        <taxon>Bacteria</taxon>
        <taxon>Bacillati</taxon>
        <taxon>Bacillota</taxon>
        <taxon>Bacilli</taxon>
        <taxon>Lactobacillales</taxon>
        <taxon>Lactobacillaceae</taxon>
        <taxon>Lactobacillus</taxon>
    </lineage>
</organism>
<dbReference type="InterPro" id="IPR002933">
    <property type="entry name" value="Peptidase_M20"/>
</dbReference>
<evidence type="ECO:0000256" key="2">
    <source>
        <dbReference type="ARBA" id="ARBA00022801"/>
    </source>
</evidence>
<evidence type="ECO:0000313" key="8">
    <source>
        <dbReference type="Proteomes" id="UP000501676"/>
    </source>
</evidence>
<dbReference type="PANTHER" id="PTHR11014:SF63">
    <property type="entry name" value="METALLOPEPTIDASE, PUTATIVE (AFU_ORTHOLOGUE AFUA_6G09600)-RELATED"/>
    <property type="match status" value="1"/>
</dbReference>
<dbReference type="SUPFAM" id="SSF53187">
    <property type="entry name" value="Zn-dependent exopeptidases"/>
    <property type="match status" value="1"/>
</dbReference>